<evidence type="ECO:0000313" key="2">
    <source>
        <dbReference type="Proteomes" id="UP000054477"/>
    </source>
</evidence>
<dbReference type="Proteomes" id="UP000054477">
    <property type="component" value="Unassembled WGS sequence"/>
</dbReference>
<sequence>MESKPLSSDGAGFTLPPSNGHTSGKRRLAIWPFLLITCVWLLFKTYPLLSPSREHDWPIPPNIQIDHCAELHHNPSSNAEDPAPYSTPATFALPLPSKSLFFISRGTLSNGVINIIQSQSGSEGVVVDVEVNYWEAPLLDNLRVCQITRGDGGVGVGIFSDWAGRPRSHQVEFEVTINLPPVPNDAILYIDSLETDMPLFEHWIGELGDTVYFKSIVLGTEYRGVDVASLNAANVEIKNSHSPIQGVINASSSLSLITSNALINVFLGLSSSSDGTRLDMKTSNSEIAASISLTTDTGGGGNYSILAQTSFSKLTLSFPSSPLNSSLSLNARTSFAPIDVSLHPTYEGTFTLDSSLVPFGAHVLVDEGVQDPAGDGRKRNVELRKGNGGGHVEGWVEWGDSEEGRGGRGNVKLETVLGSVNLRL</sequence>
<gene>
    <name evidence="1" type="ORF">K443DRAFT_683457</name>
</gene>
<dbReference type="EMBL" id="KN838777">
    <property type="protein sequence ID" value="KIJ94824.1"/>
    <property type="molecule type" value="Genomic_DNA"/>
</dbReference>
<name>A0A0C9WJJ9_9AGAR</name>
<dbReference type="OrthoDB" id="5570013at2759"/>
<evidence type="ECO:0000313" key="1">
    <source>
        <dbReference type="EMBL" id="KIJ94824.1"/>
    </source>
</evidence>
<proteinExistence type="predicted"/>
<keyword evidence="2" id="KW-1185">Reference proteome</keyword>
<protein>
    <submittedName>
        <fullName evidence="1">Uncharacterized protein</fullName>
    </submittedName>
</protein>
<dbReference type="HOGENOM" id="CLU_037980_2_0_1"/>
<accession>A0A0C9WJJ9</accession>
<dbReference type="AlphaFoldDB" id="A0A0C9WJJ9"/>
<reference evidence="2" key="2">
    <citation type="submission" date="2015-01" db="EMBL/GenBank/DDBJ databases">
        <title>Evolutionary Origins and Diversification of the Mycorrhizal Mutualists.</title>
        <authorList>
            <consortium name="DOE Joint Genome Institute"/>
            <consortium name="Mycorrhizal Genomics Consortium"/>
            <person name="Kohler A."/>
            <person name="Kuo A."/>
            <person name="Nagy L.G."/>
            <person name="Floudas D."/>
            <person name="Copeland A."/>
            <person name="Barry K.W."/>
            <person name="Cichocki N."/>
            <person name="Veneault-Fourrey C."/>
            <person name="LaButti K."/>
            <person name="Lindquist E.A."/>
            <person name="Lipzen A."/>
            <person name="Lundell T."/>
            <person name="Morin E."/>
            <person name="Murat C."/>
            <person name="Riley R."/>
            <person name="Ohm R."/>
            <person name="Sun H."/>
            <person name="Tunlid A."/>
            <person name="Henrissat B."/>
            <person name="Grigoriev I.V."/>
            <person name="Hibbett D.S."/>
            <person name="Martin F."/>
        </authorList>
    </citation>
    <scope>NUCLEOTIDE SEQUENCE [LARGE SCALE GENOMIC DNA]</scope>
    <source>
        <strain evidence="2">LaAM-08-1</strain>
    </source>
</reference>
<reference evidence="1 2" key="1">
    <citation type="submission" date="2014-04" db="EMBL/GenBank/DDBJ databases">
        <authorList>
            <consortium name="DOE Joint Genome Institute"/>
            <person name="Kuo A."/>
            <person name="Kohler A."/>
            <person name="Nagy L.G."/>
            <person name="Floudas D."/>
            <person name="Copeland A."/>
            <person name="Barry K.W."/>
            <person name="Cichocki N."/>
            <person name="Veneault-Fourrey C."/>
            <person name="LaButti K."/>
            <person name="Lindquist E.A."/>
            <person name="Lipzen A."/>
            <person name="Lundell T."/>
            <person name="Morin E."/>
            <person name="Murat C."/>
            <person name="Sun H."/>
            <person name="Tunlid A."/>
            <person name="Henrissat B."/>
            <person name="Grigoriev I.V."/>
            <person name="Hibbett D.S."/>
            <person name="Martin F."/>
            <person name="Nordberg H.P."/>
            <person name="Cantor M.N."/>
            <person name="Hua S.X."/>
        </authorList>
    </citation>
    <scope>NUCLEOTIDE SEQUENCE [LARGE SCALE GENOMIC DNA]</scope>
    <source>
        <strain evidence="1 2">LaAM-08-1</strain>
    </source>
</reference>
<dbReference type="STRING" id="1095629.A0A0C9WJJ9"/>
<organism evidence="1 2">
    <name type="scientific">Laccaria amethystina LaAM-08-1</name>
    <dbReference type="NCBI Taxonomy" id="1095629"/>
    <lineage>
        <taxon>Eukaryota</taxon>
        <taxon>Fungi</taxon>
        <taxon>Dikarya</taxon>
        <taxon>Basidiomycota</taxon>
        <taxon>Agaricomycotina</taxon>
        <taxon>Agaricomycetes</taxon>
        <taxon>Agaricomycetidae</taxon>
        <taxon>Agaricales</taxon>
        <taxon>Agaricineae</taxon>
        <taxon>Hydnangiaceae</taxon>
        <taxon>Laccaria</taxon>
    </lineage>
</organism>